<protein>
    <submittedName>
        <fullName evidence="3">PAP2 family protein</fullName>
    </submittedName>
</protein>
<evidence type="ECO:0000313" key="4">
    <source>
        <dbReference type="Proteomes" id="UP000027442"/>
    </source>
</evidence>
<feature type="transmembrane region" description="Helical" evidence="1">
    <location>
        <begin position="167"/>
        <end position="186"/>
    </location>
</feature>
<evidence type="ECO:0000259" key="2">
    <source>
        <dbReference type="SMART" id="SM00014"/>
    </source>
</evidence>
<feature type="transmembrane region" description="Helical" evidence="1">
    <location>
        <begin position="35"/>
        <end position="52"/>
    </location>
</feature>
<dbReference type="EMBL" id="JNGW01000012">
    <property type="protein sequence ID" value="KDR53803.1"/>
    <property type="molecule type" value="Genomic_DNA"/>
</dbReference>
<comment type="caution">
    <text evidence="3">The sequence shown here is derived from an EMBL/GenBank/DDBJ whole genome shotgun (WGS) entry which is preliminary data.</text>
</comment>
<dbReference type="AlphaFoldDB" id="A0A069QLR6"/>
<dbReference type="SUPFAM" id="SSF48317">
    <property type="entry name" value="Acid phosphatase/Vanadium-dependent haloperoxidase"/>
    <property type="match status" value="1"/>
</dbReference>
<keyword evidence="1" id="KW-1133">Transmembrane helix</keyword>
<feature type="transmembrane region" description="Helical" evidence="1">
    <location>
        <begin position="58"/>
        <end position="80"/>
    </location>
</feature>
<dbReference type="PANTHER" id="PTHR14969:SF13">
    <property type="entry name" value="AT30094P"/>
    <property type="match status" value="1"/>
</dbReference>
<proteinExistence type="predicted"/>
<feature type="transmembrane region" description="Helical" evidence="1">
    <location>
        <begin position="136"/>
        <end position="155"/>
    </location>
</feature>
<dbReference type="PATRIC" id="fig|1122985.7.peg.179"/>
<evidence type="ECO:0000313" key="3">
    <source>
        <dbReference type="EMBL" id="KDR53803.1"/>
    </source>
</evidence>
<feature type="transmembrane region" description="Helical" evidence="1">
    <location>
        <begin position="198"/>
        <end position="218"/>
    </location>
</feature>
<dbReference type="InterPro" id="IPR036938">
    <property type="entry name" value="PAP2/HPO_sf"/>
</dbReference>
<accession>A0A069QLR6</accession>
<dbReference type="HOGENOM" id="CLU_072573_10_0_10"/>
<keyword evidence="1" id="KW-0812">Transmembrane</keyword>
<keyword evidence="1" id="KW-0472">Membrane</keyword>
<dbReference type="SMART" id="SM00014">
    <property type="entry name" value="acidPPc"/>
    <property type="match status" value="1"/>
</dbReference>
<gene>
    <name evidence="3" type="ORF">HMPREF1991_00170</name>
</gene>
<dbReference type="RefSeq" id="WP_018966478.1">
    <property type="nucleotide sequence ID" value="NZ_KB899210.1"/>
</dbReference>
<sequence length="222" mass="24849">MIKTLNNLDATILLWINSFHTPFLDQFMSLISGKWIWVPMYVVVFMVLYMRIGLKPKLLVVLSTIGIALFFSDFVCAEFIRPIFNRPRPSQMGSGINHLVHIVNNYRGGDYGFPSCHATNSFMLATMVTLLFRNKALSIFLFFWAIAMCYSRAYLGVHYPGDLLAGALWGSGVSIALYALVNRFCTLTEVKGAKHTRYISIAGMATFVLLLVVAAVRICQGA</sequence>
<reference evidence="3 4" key="1">
    <citation type="submission" date="2013-08" db="EMBL/GenBank/DDBJ databases">
        <authorList>
            <person name="Weinstock G."/>
            <person name="Sodergren E."/>
            <person name="Wylie T."/>
            <person name="Fulton L."/>
            <person name="Fulton R."/>
            <person name="Fronick C."/>
            <person name="O'Laughlin M."/>
            <person name="Godfrey J."/>
            <person name="Miner T."/>
            <person name="Herter B."/>
            <person name="Appelbaum E."/>
            <person name="Cordes M."/>
            <person name="Lek S."/>
            <person name="Wollam A."/>
            <person name="Pepin K.H."/>
            <person name="Palsikar V.B."/>
            <person name="Mitreva M."/>
            <person name="Wilson R.K."/>
        </authorList>
    </citation>
    <scope>NUCLEOTIDE SEQUENCE [LARGE SCALE GENOMIC DNA]</scope>
    <source>
        <strain evidence="3 4">ATCC 15930</strain>
    </source>
</reference>
<feature type="domain" description="Phosphatidic acid phosphatase type 2/haloperoxidase" evidence="2">
    <location>
        <begin position="60"/>
        <end position="178"/>
    </location>
</feature>
<dbReference type="Gene3D" id="1.20.144.10">
    <property type="entry name" value="Phosphatidic acid phosphatase type 2/haloperoxidase"/>
    <property type="match status" value="1"/>
</dbReference>
<dbReference type="InterPro" id="IPR000326">
    <property type="entry name" value="PAP2/HPO"/>
</dbReference>
<dbReference type="eggNOG" id="COG0671">
    <property type="taxonomic scope" value="Bacteria"/>
</dbReference>
<dbReference type="Proteomes" id="UP000027442">
    <property type="component" value="Unassembled WGS sequence"/>
</dbReference>
<keyword evidence="4" id="KW-1185">Reference proteome</keyword>
<name>A0A069QLR6_HOYLO</name>
<organism evidence="3 4">
    <name type="scientific">Hoylesella loescheii DSM 19665 = JCM 12249 = ATCC 15930</name>
    <dbReference type="NCBI Taxonomy" id="1122985"/>
    <lineage>
        <taxon>Bacteria</taxon>
        <taxon>Pseudomonadati</taxon>
        <taxon>Bacteroidota</taxon>
        <taxon>Bacteroidia</taxon>
        <taxon>Bacteroidales</taxon>
        <taxon>Prevotellaceae</taxon>
        <taxon>Hoylesella</taxon>
    </lineage>
</organism>
<dbReference type="CDD" id="cd03395">
    <property type="entry name" value="PAP2_like_4"/>
    <property type="match status" value="1"/>
</dbReference>
<dbReference type="Pfam" id="PF01569">
    <property type="entry name" value="PAP2"/>
    <property type="match status" value="1"/>
</dbReference>
<evidence type="ECO:0000256" key="1">
    <source>
        <dbReference type="SAM" id="Phobius"/>
    </source>
</evidence>
<dbReference type="PANTHER" id="PTHR14969">
    <property type="entry name" value="SPHINGOSINE-1-PHOSPHATE PHOSPHOHYDROLASE"/>
    <property type="match status" value="1"/>
</dbReference>